<name>A0A2P6NNT5_9EUKA</name>
<sequence>MPHTLADLRAGKCQGLVELQISEGLTEFPLEILDLEDTLEVLNLTNNKLESLPDDFDRLKKLRIFFCSNNLFTRVPEVLGRCPKLTMFAFKSNRITELPGAALSPHLQWLILTDNSIASLPSDIGKCKRLQKCMLAGNQLSELPASMKECRGLELLRISANRLEYLPDWLLELPRLSWLAYAGNPFCQSWEDEVAKRHLISEYPWEEMKLNKKLGASGMIYDASWTRGSSTTQVAVKVFKGTMTSDGLPHSEMVACTSAGQHMNIIPIMGKIVGHPMNADCLVMRLIDPSFRTLAGPPSFSTCSRDVYKEGTTFLYPHTLKMIRGMASAALHLHRQGIMHGDLYGHNTLYNPEGVCLLGDFGAACFFLVEEKERAEALQRLEVRSWACLMEELTQRTDMPSSASEPLRELLDRCMLEEPQRRPLFDEIVSRLDQIASL</sequence>
<proteinExistence type="predicted"/>
<dbReference type="OrthoDB" id="676979at2759"/>
<keyword evidence="4" id="KW-0418">Kinase</keyword>
<dbReference type="Proteomes" id="UP000241769">
    <property type="component" value="Unassembled WGS sequence"/>
</dbReference>
<dbReference type="GO" id="GO:0005737">
    <property type="term" value="C:cytoplasm"/>
    <property type="evidence" value="ECO:0007669"/>
    <property type="project" value="TreeGrafter"/>
</dbReference>
<keyword evidence="2" id="KW-0677">Repeat</keyword>
<dbReference type="STRING" id="1890364.A0A2P6NNT5"/>
<dbReference type="InterPro" id="IPR000719">
    <property type="entry name" value="Prot_kinase_dom"/>
</dbReference>
<dbReference type="PANTHER" id="PTHR48051:SF1">
    <property type="entry name" value="RAS SUPPRESSOR PROTEIN 1"/>
    <property type="match status" value="1"/>
</dbReference>
<dbReference type="SUPFAM" id="SSF52058">
    <property type="entry name" value="L domain-like"/>
    <property type="match status" value="1"/>
</dbReference>
<dbReference type="PROSITE" id="PS50011">
    <property type="entry name" value="PROTEIN_KINASE_DOM"/>
    <property type="match status" value="1"/>
</dbReference>
<dbReference type="InterPro" id="IPR003591">
    <property type="entry name" value="Leu-rich_rpt_typical-subtyp"/>
</dbReference>
<gene>
    <name evidence="4" type="ORF">PROFUN_06409</name>
</gene>
<keyword evidence="1" id="KW-0433">Leucine-rich repeat</keyword>
<comment type="caution">
    <text evidence="4">The sequence shown here is derived from an EMBL/GenBank/DDBJ whole genome shotgun (WGS) entry which is preliminary data.</text>
</comment>
<reference evidence="4 5" key="1">
    <citation type="journal article" date="2018" name="Genome Biol. Evol.">
        <title>Multiple Roots of Fruiting Body Formation in Amoebozoa.</title>
        <authorList>
            <person name="Hillmann F."/>
            <person name="Forbes G."/>
            <person name="Novohradska S."/>
            <person name="Ferling I."/>
            <person name="Riege K."/>
            <person name="Groth M."/>
            <person name="Westermann M."/>
            <person name="Marz M."/>
            <person name="Spaller T."/>
            <person name="Winckler T."/>
            <person name="Schaap P."/>
            <person name="Glockner G."/>
        </authorList>
    </citation>
    <scope>NUCLEOTIDE SEQUENCE [LARGE SCALE GENOMIC DNA]</scope>
    <source>
        <strain evidence="4 5">Jena</strain>
    </source>
</reference>
<dbReference type="InterPro" id="IPR032675">
    <property type="entry name" value="LRR_dom_sf"/>
</dbReference>
<evidence type="ECO:0000256" key="2">
    <source>
        <dbReference type="ARBA" id="ARBA00022737"/>
    </source>
</evidence>
<dbReference type="Pfam" id="PF07714">
    <property type="entry name" value="PK_Tyr_Ser-Thr"/>
    <property type="match status" value="1"/>
</dbReference>
<evidence type="ECO:0000313" key="5">
    <source>
        <dbReference type="Proteomes" id="UP000241769"/>
    </source>
</evidence>
<dbReference type="AlphaFoldDB" id="A0A2P6NNT5"/>
<evidence type="ECO:0000259" key="3">
    <source>
        <dbReference type="PROSITE" id="PS50011"/>
    </source>
</evidence>
<organism evidence="4 5">
    <name type="scientific">Planoprotostelium fungivorum</name>
    <dbReference type="NCBI Taxonomy" id="1890364"/>
    <lineage>
        <taxon>Eukaryota</taxon>
        <taxon>Amoebozoa</taxon>
        <taxon>Evosea</taxon>
        <taxon>Variosea</taxon>
        <taxon>Cavosteliida</taxon>
        <taxon>Cavosteliaceae</taxon>
        <taxon>Planoprotostelium</taxon>
    </lineage>
</organism>
<keyword evidence="5" id="KW-1185">Reference proteome</keyword>
<dbReference type="InterPro" id="IPR050216">
    <property type="entry name" value="LRR_domain-containing"/>
</dbReference>
<evidence type="ECO:0000256" key="1">
    <source>
        <dbReference type="ARBA" id="ARBA00022614"/>
    </source>
</evidence>
<dbReference type="Gene3D" id="3.30.200.20">
    <property type="entry name" value="Phosphorylase Kinase, domain 1"/>
    <property type="match status" value="1"/>
</dbReference>
<dbReference type="InterPro" id="IPR001245">
    <property type="entry name" value="Ser-Thr/Tyr_kinase_cat_dom"/>
</dbReference>
<dbReference type="InterPro" id="IPR011009">
    <property type="entry name" value="Kinase-like_dom_sf"/>
</dbReference>
<dbReference type="SMART" id="SM00369">
    <property type="entry name" value="LRR_TYP"/>
    <property type="match status" value="4"/>
</dbReference>
<dbReference type="Gene3D" id="3.80.10.10">
    <property type="entry name" value="Ribonuclease Inhibitor"/>
    <property type="match status" value="2"/>
</dbReference>
<keyword evidence="4" id="KW-0808">Transferase</keyword>
<dbReference type="SUPFAM" id="SSF56112">
    <property type="entry name" value="Protein kinase-like (PK-like)"/>
    <property type="match status" value="1"/>
</dbReference>
<dbReference type="GO" id="GO:0004674">
    <property type="term" value="F:protein serine/threonine kinase activity"/>
    <property type="evidence" value="ECO:0007669"/>
    <property type="project" value="UniProtKB-KW"/>
</dbReference>
<protein>
    <submittedName>
        <fullName evidence="4">Serine/threonine protein kinase</fullName>
    </submittedName>
</protein>
<dbReference type="Pfam" id="PF00560">
    <property type="entry name" value="LRR_1"/>
    <property type="match status" value="1"/>
</dbReference>
<dbReference type="InParanoid" id="A0A2P6NNT5"/>
<dbReference type="GO" id="GO:0005524">
    <property type="term" value="F:ATP binding"/>
    <property type="evidence" value="ECO:0007669"/>
    <property type="project" value="InterPro"/>
</dbReference>
<dbReference type="EMBL" id="MDYQ01000042">
    <property type="protein sequence ID" value="PRP85620.1"/>
    <property type="molecule type" value="Genomic_DNA"/>
</dbReference>
<dbReference type="PANTHER" id="PTHR48051">
    <property type="match status" value="1"/>
</dbReference>
<dbReference type="InterPro" id="IPR001611">
    <property type="entry name" value="Leu-rich_rpt"/>
</dbReference>
<accession>A0A2P6NNT5</accession>
<dbReference type="PROSITE" id="PS51450">
    <property type="entry name" value="LRR"/>
    <property type="match status" value="1"/>
</dbReference>
<dbReference type="Gene3D" id="1.10.510.10">
    <property type="entry name" value="Transferase(Phosphotransferase) domain 1"/>
    <property type="match status" value="1"/>
</dbReference>
<feature type="domain" description="Protein kinase" evidence="3">
    <location>
        <begin position="206"/>
        <end position="438"/>
    </location>
</feature>
<evidence type="ECO:0000313" key="4">
    <source>
        <dbReference type="EMBL" id="PRP85620.1"/>
    </source>
</evidence>
<keyword evidence="4" id="KW-0723">Serine/threonine-protein kinase</keyword>